<reference evidence="3 4" key="1">
    <citation type="submission" date="2017-01" db="EMBL/GenBank/DDBJ databases">
        <title>Draft genome sequence of Pseudomonas pachastrellae type strain CCUG 46540T from a deep sea.</title>
        <authorList>
            <person name="Gomila M."/>
            <person name="Mulet M."/>
            <person name="Lalucat J."/>
            <person name="Garcia-Valdes E."/>
        </authorList>
    </citation>
    <scope>NUCLEOTIDE SEQUENCE [LARGE SCALE GENOMIC DNA]</scope>
    <source>
        <strain evidence="3 4">CCUG 46540</strain>
    </source>
</reference>
<dbReference type="AlphaFoldDB" id="A0A1S8DFN5"/>
<dbReference type="InterPro" id="IPR055199">
    <property type="entry name" value="Hda_lid"/>
</dbReference>
<dbReference type="Proteomes" id="UP000242847">
    <property type="component" value="Unassembled WGS sequence"/>
</dbReference>
<name>A0A1S8DFN5_9GAMM</name>
<dbReference type="EMBL" id="MUBC01000022">
    <property type="protein sequence ID" value="ONM43781.1"/>
    <property type="molecule type" value="Genomic_DNA"/>
</dbReference>
<evidence type="ECO:0000313" key="3">
    <source>
        <dbReference type="EMBL" id="ONM43781.1"/>
    </source>
</evidence>
<organism evidence="3 4">
    <name type="scientific">Halopseudomonas pachastrellae</name>
    <dbReference type="NCBI Taxonomy" id="254161"/>
    <lineage>
        <taxon>Bacteria</taxon>
        <taxon>Pseudomonadati</taxon>
        <taxon>Pseudomonadota</taxon>
        <taxon>Gammaproteobacteria</taxon>
        <taxon>Pseudomonadales</taxon>
        <taxon>Pseudomonadaceae</taxon>
        <taxon>Halopseudomonas</taxon>
    </lineage>
</organism>
<dbReference type="PANTHER" id="PTHR30050">
    <property type="entry name" value="CHROMOSOMAL REPLICATION INITIATOR PROTEIN DNAA"/>
    <property type="match status" value="1"/>
</dbReference>
<comment type="caution">
    <text evidence="3">The sequence shown here is derived from an EMBL/GenBank/DDBJ whole genome shotgun (WGS) entry which is preliminary data.</text>
</comment>
<evidence type="ECO:0000313" key="4">
    <source>
        <dbReference type="Proteomes" id="UP000242847"/>
    </source>
</evidence>
<dbReference type="OrthoDB" id="9784878at2"/>
<accession>A0A1S8DFN5</accession>
<dbReference type="Gene3D" id="3.40.50.300">
    <property type="entry name" value="P-loop containing nucleotide triphosphate hydrolases"/>
    <property type="match status" value="1"/>
</dbReference>
<dbReference type="GO" id="GO:0006270">
    <property type="term" value="P:DNA replication initiation"/>
    <property type="evidence" value="ECO:0007669"/>
    <property type="project" value="TreeGrafter"/>
</dbReference>
<dbReference type="Pfam" id="PF22688">
    <property type="entry name" value="Hda_lid"/>
    <property type="match status" value="1"/>
</dbReference>
<dbReference type="Gene3D" id="1.10.8.60">
    <property type="match status" value="1"/>
</dbReference>
<evidence type="ECO:0000259" key="2">
    <source>
        <dbReference type="Pfam" id="PF22688"/>
    </source>
</evidence>
<sequence length="237" mass="25820">MSAGRPIQLPLGIKLRDEATFASYYPGPNAGVLAATQAFAEPQSSVEECCLYLWGSEGTGRTHLLQAACHALADVGGLAMYLPLDELADEGPLLLEGMESVDLLCLDKLEAVAGRPDWEEALFHLYNRLREQGGRLLVAAVAAPRALGLQLPDLASRLGWGLVFQLQPLDDAGKQEVLKLRAAQRGLQLTDDVARYILSRGARGMGELFAALETLDQASLRDQHRLTIPFVKREMGW</sequence>
<protein>
    <submittedName>
        <fullName evidence="3">DnaA regulatory inactivator Hda</fullName>
    </submittedName>
</protein>
<dbReference type="NCBIfam" id="TIGR03420">
    <property type="entry name" value="DnaA_homol_Hda"/>
    <property type="match status" value="1"/>
</dbReference>
<dbReference type="RefSeq" id="WP_083727732.1">
    <property type="nucleotide sequence ID" value="NZ_FOUD01000001.1"/>
</dbReference>
<dbReference type="SUPFAM" id="SSF52540">
    <property type="entry name" value="P-loop containing nucleoside triphosphate hydrolases"/>
    <property type="match status" value="1"/>
</dbReference>
<dbReference type="InterPro" id="IPR027417">
    <property type="entry name" value="P-loop_NTPase"/>
</dbReference>
<feature type="domain" description="Hda lid" evidence="2">
    <location>
        <begin position="171"/>
        <end position="233"/>
    </location>
</feature>
<proteinExistence type="predicted"/>
<dbReference type="GO" id="GO:0032297">
    <property type="term" value="P:negative regulation of DNA-templated DNA replication initiation"/>
    <property type="evidence" value="ECO:0007669"/>
    <property type="project" value="InterPro"/>
</dbReference>
<evidence type="ECO:0000259" key="1">
    <source>
        <dbReference type="Pfam" id="PF00308"/>
    </source>
</evidence>
<keyword evidence="4" id="KW-1185">Reference proteome</keyword>
<dbReference type="InterPro" id="IPR017788">
    <property type="entry name" value="Hda"/>
</dbReference>
<gene>
    <name evidence="3" type="ORF">BXT89_11305</name>
</gene>
<dbReference type="InterPro" id="IPR013317">
    <property type="entry name" value="DnaA_dom"/>
</dbReference>
<dbReference type="STRING" id="254161.SAMN05216256_101271"/>
<dbReference type="Pfam" id="PF00308">
    <property type="entry name" value="Bac_DnaA"/>
    <property type="match status" value="1"/>
</dbReference>
<feature type="domain" description="Chromosomal replication initiator protein DnaA ATPAse" evidence="1">
    <location>
        <begin position="98"/>
        <end position="164"/>
    </location>
</feature>
<dbReference type="PANTHER" id="PTHR30050:SF5">
    <property type="entry name" value="DNAA REGULATORY INACTIVATOR HDA"/>
    <property type="match status" value="1"/>
</dbReference>